<dbReference type="EMBL" id="CP111028">
    <property type="protein sequence ID" value="WAR31204.1"/>
    <property type="molecule type" value="Genomic_DNA"/>
</dbReference>
<organism evidence="1 2">
    <name type="scientific">Mya arenaria</name>
    <name type="common">Soft-shell clam</name>
    <dbReference type="NCBI Taxonomy" id="6604"/>
    <lineage>
        <taxon>Eukaryota</taxon>
        <taxon>Metazoa</taxon>
        <taxon>Spiralia</taxon>
        <taxon>Lophotrochozoa</taxon>
        <taxon>Mollusca</taxon>
        <taxon>Bivalvia</taxon>
        <taxon>Autobranchia</taxon>
        <taxon>Heteroconchia</taxon>
        <taxon>Euheterodonta</taxon>
        <taxon>Imparidentia</taxon>
        <taxon>Neoheterodontei</taxon>
        <taxon>Myida</taxon>
        <taxon>Myoidea</taxon>
        <taxon>Myidae</taxon>
        <taxon>Mya</taxon>
    </lineage>
</organism>
<protein>
    <submittedName>
        <fullName evidence="1">Uncharacterized protein</fullName>
    </submittedName>
</protein>
<reference evidence="1" key="1">
    <citation type="submission" date="2022-11" db="EMBL/GenBank/DDBJ databases">
        <title>Centuries of genome instability and evolution in soft-shell clam transmissible cancer (bioRxiv).</title>
        <authorList>
            <person name="Hart S.F.M."/>
            <person name="Yonemitsu M.A."/>
            <person name="Giersch R.M."/>
            <person name="Beal B.F."/>
            <person name="Arriagada G."/>
            <person name="Davis B.W."/>
            <person name="Ostrander E.A."/>
            <person name="Goff S.P."/>
            <person name="Metzger M.J."/>
        </authorList>
    </citation>
    <scope>NUCLEOTIDE SEQUENCE</scope>
    <source>
        <strain evidence="1">MELC-2E11</strain>
        <tissue evidence="1">Siphon/mantle</tissue>
    </source>
</reference>
<gene>
    <name evidence="1" type="ORF">MAR_033746</name>
</gene>
<name>A0ABY7GCG9_MYAAR</name>
<sequence length="86" mass="9680">MEDQTLGKHDNSNFPKVLMVDEDAHSTVFTRILDQVNRGHVSQEQLLRWMQQINDGVTHGTIAQTDLDAFTATLHSRLDGTAFANE</sequence>
<evidence type="ECO:0000313" key="1">
    <source>
        <dbReference type="EMBL" id="WAR31204.1"/>
    </source>
</evidence>
<dbReference type="Proteomes" id="UP001164746">
    <property type="component" value="Chromosome 17"/>
</dbReference>
<feature type="non-terminal residue" evidence="1">
    <location>
        <position position="86"/>
    </location>
</feature>
<evidence type="ECO:0000313" key="2">
    <source>
        <dbReference type="Proteomes" id="UP001164746"/>
    </source>
</evidence>
<proteinExistence type="predicted"/>
<keyword evidence="2" id="KW-1185">Reference proteome</keyword>
<accession>A0ABY7GCG9</accession>